<dbReference type="AlphaFoldDB" id="A0A8H3BVA3"/>
<accession>A0A8H3BVA3</accession>
<reference evidence="1" key="1">
    <citation type="submission" date="2021-01" db="EMBL/GenBank/DDBJ databases">
        <authorList>
            <person name="Kaushik A."/>
        </authorList>
    </citation>
    <scope>NUCLEOTIDE SEQUENCE</scope>
    <source>
        <strain evidence="1">AG4-R118</strain>
    </source>
</reference>
<protein>
    <submittedName>
        <fullName evidence="1">Uncharacterized protein</fullName>
    </submittedName>
</protein>
<evidence type="ECO:0000313" key="1">
    <source>
        <dbReference type="EMBL" id="CAE6467382.1"/>
    </source>
</evidence>
<proteinExistence type="predicted"/>
<evidence type="ECO:0000313" key="2">
    <source>
        <dbReference type="Proteomes" id="UP000663888"/>
    </source>
</evidence>
<dbReference type="EMBL" id="CAJMWX010001099">
    <property type="protein sequence ID" value="CAE6467382.1"/>
    <property type="molecule type" value="Genomic_DNA"/>
</dbReference>
<name>A0A8H3BVA3_9AGAM</name>
<organism evidence="1 2">
    <name type="scientific">Rhizoctonia solani</name>
    <dbReference type="NCBI Taxonomy" id="456999"/>
    <lineage>
        <taxon>Eukaryota</taxon>
        <taxon>Fungi</taxon>
        <taxon>Dikarya</taxon>
        <taxon>Basidiomycota</taxon>
        <taxon>Agaricomycotina</taxon>
        <taxon>Agaricomycetes</taxon>
        <taxon>Cantharellales</taxon>
        <taxon>Ceratobasidiaceae</taxon>
        <taxon>Rhizoctonia</taxon>
    </lineage>
</organism>
<gene>
    <name evidence="1" type="ORF">RDB_LOCUS101103</name>
</gene>
<dbReference type="Proteomes" id="UP000663888">
    <property type="component" value="Unassembled WGS sequence"/>
</dbReference>
<comment type="caution">
    <text evidence="1">The sequence shown here is derived from an EMBL/GenBank/DDBJ whole genome shotgun (WGS) entry which is preliminary data.</text>
</comment>
<sequence length="507" mass="57868">MASPSRDSLDTKYGPGLSEYLGEAGYNCSRKMASTLTEVHVADAVKSLVRPECVTYQTFETLMALEWSPVCNHIGLILGDSRVYPLCIKLLRLIHDEDKAILDSAYGFMCLQFMTLALDIAKIAQNDRFGTFQEEISKLSPNRSIRSILNNYSRELEGEGIWRNLGNADKFVHYLGWDWGEDRYRSCLPQVGGCGFVDTMFLLEKLWTERNLFLEAAQVASGIFPGWGGLLYVIWHSVFENLGPDDQPTILATGKEAPRERAWGRIFEIGLRYAMCSEMQEDPLVYITINSQTLRRNLTNPRSYSPIDDNDALQVAICTTRKLRSLSTINDMNLMAAEILGYACILLCPTDFELHANELYKAAFRRAWSEISVIPRMDSFRWFTFGVHLDILVALCKKHGKRPESAIALRDLALDWDLYELYAYTLLFPLSLLGRSINATEKLQDDLEYEIGLQIVVLRKAIMTSGVLVDPTYAFFHIWDKITNHILFHQELYGVEPLGYFRTKIMF</sequence>